<protein>
    <submittedName>
        <fullName evidence="2">Uncharacterized protein</fullName>
    </submittedName>
</protein>
<feature type="compositionally biased region" description="Basic and acidic residues" evidence="1">
    <location>
        <begin position="200"/>
        <end position="224"/>
    </location>
</feature>
<proteinExistence type="predicted"/>
<dbReference type="EMBL" id="JAFIRN010000004">
    <property type="protein sequence ID" value="KAG5849922.1"/>
    <property type="molecule type" value="Genomic_DNA"/>
</dbReference>
<reference evidence="2" key="1">
    <citation type="submission" date="2021-01" db="EMBL/GenBank/DDBJ databases">
        <title>A chromosome-scale assembly of European eel, Anguilla anguilla.</title>
        <authorList>
            <person name="Henkel C."/>
            <person name="Jong-Raadsen S.A."/>
            <person name="Dufour S."/>
            <person name="Weltzien F.-A."/>
            <person name="Palstra A.P."/>
            <person name="Pelster B."/>
            <person name="Spaink H.P."/>
            <person name="Van Den Thillart G.E."/>
            <person name="Jansen H."/>
            <person name="Zahm M."/>
            <person name="Klopp C."/>
            <person name="Cedric C."/>
            <person name="Louis A."/>
            <person name="Berthelot C."/>
            <person name="Parey E."/>
            <person name="Roest Crollius H."/>
            <person name="Montfort J."/>
            <person name="Robinson-Rechavi M."/>
            <person name="Bucao C."/>
            <person name="Bouchez O."/>
            <person name="Gislard M."/>
            <person name="Lluch J."/>
            <person name="Milhes M."/>
            <person name="Lampietro C."/>
            <person name="Lopez Roques C."/>
            <person name="Donnadieu C."/>
            <person name="Braasch I."/>
            <person name="Desvignes T."/>
            <person name="Postlethwait J."/>
            <person name="Bobe J."/>
            <person name="Guiguen Y."/>
            <person name="Dirks R."/>
        </authorList>
    </citation>
    <scope>NUCLEOTIDE SEQUENCE</scope>
    <source>
        <strain evidence="2">Tag_6206</strain>
        <tissue evidence="2">Liver</tissue>
    </source>
</reference>
<gene>
    <name evidence="2" type="ORF">ANANG_G00076840</name>
</gene>
<keyword evidence="3" id="KW-1185">Reference proteome</keyword>
<feature type="region of interest" description="Disordered" evidence="1">
    <location>
        <begin position="174"/>
        <end position="243"/>
    </location>
</feature>
<dbReference type="AlphaFoldDB" id="A0A9D3ML84"/>
<dbReference type="Proteomes" id="UP001044222">
    <property type="component" value="Unassembled WGS sequence"/>
</dbReference>
<sequence length="243" mass="26992">MNRECLRSSDPWRNSALGFRVRPTRVELCSSVAPLALTPLASPIRQGTLFVSSFTKDEKLNLKSERRPSWEARLLPQRREARLPFGCHGEKIILAPYAPPPRYERQVSRGPLLSAASADRHGYGRWCHLISMATPSPWLIPPCGGGQSRTDRFRGPGVQNAFYTAHTCLGAGVRSGPLTDSSCPEESNRRRSESAGLTWDRGRERPKERHGDRERQRQREKDGEGGGSISPQVRAPAGTQTLA</sequence>
<name>A0A9D3ML84_ANGAN</name>
<evidence type="ECO:0000313" key="3">
    <source>
        <dbReference type="Proteomes" id="UP001044222"/>
    </source>
</evidence>
<accession>A0A9D3ML84</accession>
<organism evidence="2 3">
    <name type="scientific">Anguilla anguilla</name>
    <name type="common">European freshwater eel</name>
    <name type="synonym">Muraena anguilla</name>
    <dbReference type="NCBI Taxonomy" id="7936"/>
    <lineage>
        <taxon>Eukaryota</taxon>
        <taxon>Metazoa</taxon>
        <taxon>Chordata</taxon>
        <taxon>Craniata</taxon>
        <taxon>Vertebrata</taxon>
        <taxon>Euteleostomi</taxon>
        <taxon>Actinopterygii</taxon>
        <taxon>Neopterygii</taxon>
        <taxon>Teleostei</taxon>
        <taxon>Anguilliformes</taxon>
        <taxon>Anguillidae</taxon>
        <taxon>Anguilla</taxon>
    </lineage>
</organism>
<comment type="caution">
    <text evidence="2">The sequence shown here is derived from an EMBL/GenBank/DDBJ whole genome shotgun (WGS) entry which is preliminary data.</text>
</comment>
<evidence type="ECO:0000313" key="2">
    <source>
        <dbReference type="EMBL" id="KAG5849922.1"/>
    </source>
</evidence>
<evidence type="ECO:0000256" key="1">
    <source>
        <dbReference type="SAM" id="MobiDB-lite"/>
    </source>
</evidence>